<evidence type="ECO:0000313" key="1">
    <source>
        <dbReference type="EMBL" id="QOW22810.1"/>
    </source>
</evidence>
<dbReference type="InterPro" id="IPR021732">
    <property type="entry name" value="DUF3301"/>
</dbReference>
<accession>A0A7S6UM55</accession>
<organism evidence="1 2">
    <name type="scientific">Novilysobacter avium</name>
    <dbReference type="NCBI Taxonomy" id="2781023"/>
    <lineage>
        <taxon>Bacteria</taxon>
        <taxon>Pseudomonadati</taxon>
        <taxon>Pseudomonadota</taxon>
        <taxon>Gammaproteobacteria</taxon>
        <taxon>Lysobacterales</taxon>
        <taxon>Lysobacteraceae</taxon>
        <taxon>Novilysobacter</taxon>
    </lineage>
</organism>
<protein>
    <submittedName>
        <fullName evidence="1">DUF3301 domain-containing protein</fullName>
    </submittedName>
</protein>
<name>A0A7S6UM55_9GAMM</name>
<dbReference type="EMBL" id="CP063657">
    <property type="protein sequence ID" value="QOW22810.1"/>
    <property type="molecule type" value="Genomic_DNA"/>
</dbReference>
<evidence type="ECO:0000313" key="2">
    <source>
        <dbReference type="Proteomes" id="UP000593932"/>
    </source>
</evidence>
<dbReference type="RefSeq" id="WP_043958439.1">
    <property type="nucleotide sequence ID" value="NZ_CP063657.1"/>
</dbReference>
<proteinExistence type="predicted"/>
<dbReference type="Pfam" id="PF11743">
    <property type="entry name" value="DUF3301"/>
    <property type="match status" value="1"/>
</dbReference>
<gene>
    <name evidence="1" type="ORF">INQ42_04330</name>
</gene>
<reference evidence="1 2" key="1">
    <citation type="submission" date="2020-10" db="EMBL/GenBank/DDBJ databases">
        <title>complete genome sequencing of Lysobacter sp. H23M41.</title>
        <authorList>
            <person name="Bae J.-W."/>
            <person name="Lee S.-Y."/>
        </authorList>
    </citation>
    <scope>NUCLEOTIDE SEQUENCE [LARGE SCALE GENOMIC DNA]</scope>
    <source>
        <strain evidence="1 2">H23M41</strain>
    </source>
</reference>
<keyword evidence="2" id="KW-1185">Reference proteome</keyword>
<dbReference type="Proteomes" id="UP000593932">
    <property type="component" value="Chromosome"/>
</dbReference>
<sequence length="103" mass="11434">MPTMLIVMIVGSVAFAFWSAGRGAAERAEVLGREACTAAGVQLLDQTVHVMGMRLYRGDDGWLGWERTFRFDYSRDGEDRHVGRLVLRGGRMVSFVGPVDQTI</sequence>